<name>A0A7J7R055_MYOMY</name>
<organism evidence="2 3">
    <name type="scientific">Myotis myotis</name>
    <name type="common">Greater mouse-eared bat</name>
    <name type="synonym">Vespertilio myotis</name>
    <dbReference type="NCBI Taxonomy" id="51298"/>
    <lineage>
        <taxon>Eukaryota</taxon>
        <taxon>Metazoa</taxon>
        <taxon>Chordata</taxon>
        <taxon>Craniata</taxon>
        <taxon>Vertebrata</taxon>
        <taxon>Euteleostomi</taxon>
        <taxon>Mammalia</taxon>
        <taxon>Eutheria</taxon>
        <taxon>Laurasiatheria</taxon>
        <taxon>Chiroptera</taxon>
        <taxon>Yangochiroptera</taxon>
        <taxon>Vespertilionidae</taxon>
        <taxon>Myotis</taxon>
    </lineage>
</organism>
<sequence length="131" mass="14018">MEAGPRGWAAAPLSLGEASLAWSTSSDGAKEHSGPKEISLAREQDIEKGLDKRVRGEGSSNRPRFLPWRREIGNAGISLGETESCVHVMTGHLLSPGECWGSRSVSKPGLSFLNTDQRGPFICQPPLAPLP</sequence>
<feature type="region of interest" description="Disordered" evidence="1">
    <location>
        <begin position="21"/>
        <end position="65"/>
    </location>
</feature>
<gene>
    <name evidence="2" type="ORF">mMyoMyo1_011242</name>
</gene>
<comment type="caution">
    <text evidence="2">The sequence shown here is derived from an EMBL/GenBank/DDBJ whole genome shotgun (WGS) entry which is preliminary data.</text>
</comment>
<proteinExistence type="predicted"/>
<evidence type="ECO:0000313" key="3">
    <source>
        <dbReference type="Proteomes" id="UP000527355"/>
    </source>
</evidence>
<reference evidence="2 3" key="1">
    <citation type="journal article" date="2020" name="Nature">
        <title>Six reference-quality genomes reveal evolution of bat adaptations.</title>
        <authorList>
            <person name="Jebb D."/>
            <person name="Huang Z."/>
            <person name="Pippel M."/>
            <person name="Hughes G.M."/>
            <person name="Lavrichenko K."/>
            <person name="Devanna P."/>
            <person name="Winkler S."/>
            <person name="Jermiin L.S."/>
            <person name="Skirmuntt E.C."/>
            <person name="Katzourakis A."/>
            <person name="Burkitt-Gray L."/>
            <person name="Ray D.A."/>
            <person name="Sullivan K.A.M."/>
            <person name="Roscito J.G."/>
            <person name="Kirilenko B.M."/>
            <person name="Davalos L.M."/>
            <person name="Corthals A.P."/>
            <person name="Power M.L."/>
            <person name="Jones G."/>
            <person name="Ransome R.D."/>
            <person name="Dechmann D.K.N."/>
            <person name="Locatelli A.G."/>
            <person name="Puechmaille S.J."/>
            <person name="Fedrigo O."/>
            <person name="Jarvis E.D."/>
            <person name="Hiller M."/>
            <person name="Vernes S.C."/>
            <person name="Myers E.W."/>
            <person name="Teeling E.C."/>
        </authorList>
    </citation>
    <scope>NUCLEOTIDE SEQUENCE [LARGE SCALE GENOMIC DNA]</scope>
    <source>
        <strain evidence="2">MMyoMyo1</strain>
        <tissue evidence="2">Flight muscle</tissue>
    </source>
</reference>
<feature type="compositionally biased region" description="Basic and acidic residues" evidence="1">
    <location>
        <begin position="28"/>
        <end position="56"/>
    </location>
</feature>
<keyword evidence="3" id="KW-1185">Reference proteome</keyword>
<dbReference type="Proteomes" id="UP000527355">
    <property type="component" value="Unassembled WGS sequence"/>
</dbReference>
<dbReference type="AlphaFoldDB" id="A0A7J7R055"/>
<dbReference type="EMBL" id="JABWUV010000042">
    <property type="protein sequence ID" value="KAF6269544.1"/>
    <property type="molecule type" value="Genomic_DNA"/>
</dbReference>
<evidence type="ECO:0000256" key="1">
    <source>
        <dbReference type="SAM" id="MobiDB-lite"/>
    </source>
</evidence>
<evidence type="ECO:0000313" key="2">
    <source>
        <dbReference type="EMBL" id="KAF6269544.1"/>
    </source>
</evidence>
<accession>A0A7J7R055</accession>
<protein>
    <submittedName>
        <fullName evidence="2">Uncharacterized protein</fullName>
    </submittedName>
</protein>